<keyword evidence="2" id="KW-1185">Reference proteome</keyword>
<sequence>MIVGSLQYLILTRPDITHVVNLASQFMQSQNVEHFQGVKIIPRYIKGCMTTQMLIGEVVEKLGDQLQTKVARSSTEADYRALASTAPEMTWILYHLHDLAVFL</sequence>
<reference evidence="1" key="1">
    <citation type="journal article" date="2012" name="Nature">
        <title>The tomato genome sequence provides insights into fleshy fruit evolution.</title>
        <authorList>
            <consortium name="Tomato Genome Consortium"/>
        </authorList>
    </citation>
    <scope>NUCLEOTIDE SEQUENCE [LARGE SCALE GENOMIC DNA]</scope>
    <source>
        <strain evidence="1">cv. Heinz 1706</strain>
    </source>
</reference>
<dbReference type="EnsemblPlants" id="Solyc08g015636.1.1">
    <property type="protein sequence ID" value="Solyc08g015636.1.1"/>
    <property type="gene ID" value="Solyc08g015636.1"/>
</dbReference>
<dbReference type="PANTHER" id="PTHR11439">
    <property type="entry name" value="GAG-POL-RELATED RETROTRANSPOSON"/>
    <property type="match status" value="1"/>
</dbReference>
<name>A0A3Q7HJ68_SOLLC</name>
<dbReference type="AlphaFoldDB" id="A0A3Q7HJ68"/>
<dbReference type="InParanoid" id="A0A3Q7HJ68"/>
<accession>A0A3Q7HJ68</accession>
<dbReference type="STRING" id="4081.A0A3Q7HJ68"/>
<evidence type="ECO:0000313" key="1">
    <source>
        <dbReference type="EnsemblPlants" id="Solyc08g015636.1.1"/>
    </source>
</evidence>
<dbReference type="PANTHER" id="PTHR11439:SF455">
    <property type="entry name" value="RLK (RECEPTOR-LIKE PROTEIN KINASE) 8, PUTATIVE-RELATED"/>
    <property type="match status" value="1"/>
</dbReference>
<dbReference type="Gramene" id="Solyc08g015636.1.1">
    <property type="protein sequence ID" value="Solyc08g015636.1.1"/>
    <property type="gene ID" value="Solyc08g015636.1"/>
</dbReference>
<reference evidence="1" key="2">
    <citation type="submission" date="2019-01" db="UniProtKB">
        <authorList>
            <consortium name="EnsemblPlants"/>
        </authorList>
    </citation>
    <scope>IDENTIFICATION</scope>
    <source>
        <strain evidence="1">cv. Heinz 1706</strain>
    </source>
</reference>
<evidence type="ECO:0000313" key="2">
    <source>
        <dbReference type="Proteomes" id="UP000004994"/>
    </source>
</evidence>
<organism evidence="1">
    <name type="scientific">Solanum lycopersicum</name>
    <name type="common">Tomato</name>
    <name type="synonym">Lycopersicon esculentum</name>
    <dbReference type="NCBI Taxonomy" id="4081"/>
    <lineage>
        <taxon>Eukaryota</taxon>
        <taxon>Viridiplantae</taxon>
        <taxon>Streptophyta</taxon>
        <taxon>Embryophyta</taxon>
        <taxon>Tracheophyta</taxon>
        <taxon>Spermatophyta</taxon>
        <taxon>Magnoliopsida</taxon>
        <taxon>eudicotyledons</taxon>
        <taxon>Gunneridae</taxon>
        <taxon>Pentapetalae</taxon>
        <taxon>asterids</taxon>
        <taxon>lamiids</taxon>
        <taxon>Solanales</taxon>
        <taxon>Solanaceae</taxon>
        <taxon>Solanoideae</taxon>
        <taxon>Solaneae</taxon>
        <taxon>Solanum</taxon>
        <taxon>Solanum subgen. Lycopersicon</taxon>
    </lineage>
</organism>
<protein>
    <submittedName>
        <fullName evidence="1">Uncharacterized protein</fullName>
    </submittedName>
</protein>
<dbReference type="Proteomes" id="UP000004994">
    <property type="component" value="Chromosome 8"/>
</dbReference>
<proteinExistence type="predicted"/>